<feature type="region of interest" description="Disordered" evidence="1">
    <location>
        <begin position="431"/>
        <end position="460"/>
    </location>
</feature>
<reference evidence="4 5" key="1">
    <citation type="submission" date="2017-05" db="EMBL/GenBank/DDBJ databases">
        <authorList>
            <person name="Varghese N."/>
            <person name="Submissions S."/>
        </authorList>
    </citation>
    <scope>NUCLEOTIDE SEQUENCE [LARGE SCALE GENOMIC DNA]</scope>
    <source>
        <strain evidence="4 5">DSM 46834</strain>
    </source>
</reference>
<dbReference type="SUPFAM" id="SSF111331">
    <property type="entry name" value="NAD kinase/diacylglycerol kinase-like"/>
    <property type="match status" value="1"/>
</dbReference>
<keyword evidence="2" id="KW-0472">Membrane</keyword>
<feature type="transmembrane region" description="Helical" evidence="2">
    <location>
        <begin position="12"/>
        <end position="29"/>
    </location>
</feature>
<dbReference type="GO" id="GO:0016301">
    <property type="term" value="F:kinase activity"/>
    <property type="evidence" value="ECO:0007669"/>
    <property type="project" value="UniProtKB-KW"/>
</dbReference>
<sequence>MDALRARIWEARASLALAVLAAALLLSFAGEGGGWLVVLTATAVVVVLAAGFWFLQQRGVLRWLALALVVAVPVAVLVLFVVEGLLWVALLAAALLAAAVLAARTALRPDRSAWELPVVDAAAPLRPFVVMNPRSGGGKVTRFGLQEKAEAMGAEVALLDRPHVDVQQLARDALARGADLLGVAGGDGTQALVAQVAADADVPFLVISAGTRNHFALDLGLDREDPARCLDALRDGVEARIDLGEINGRPFVNNASFGAYAEIVDDPAYRDDKRGTTLATLPDLLGGRRGAHLVADADGVVVDGPQALLVSNDPYEASDLAGMGRRSRLDRGVLGVVAVRVGSARQAVGLLQGAHRRGLLRLEAREVVVSSPEPAVPVGIDGESVHLSTPVHCTVRPLALRVRLPRDRPGIRPPRGRLDWASLWRLALGRPPASTPARGGPEQRAPLSAGASVPPSGDRP</sequence>
<evidence type="ECO:0000313" key="5">
    <source>
        <dbReference type="Proteomes" id="UP000317484"/>
    </source>
</evidence>
<feature type="transmembrane region" description="Helical" evidence="2">
    <location>
        <begin position="35"/>
        <end position="55"/>
    </location>
</feature>
<feature type="transmembrane region" description="Helical" evidence="2">
    <location>
        <begin position="86"/>
        <end position="107"/>
    </location>
</feature>
<keyword evidence="5" id="KW-1185">Reference proteome</keyword>
<keyword evidence="2" id="KW-1133">Transmembrane helix</keyword>
<dbReference type="Pfam" id="PF00781">
    <property type="entry name" value="DAGK_cat"/>
    <property type="match status" value="1"/>
</dbReference>
<dbReference type="AlphaFoldDB" id="A0A521E121"/>
<dbReference type="EMBL" id="FXTJ01000004">
    <property type="protein sequence ID" value="SMO77618.1"/>
    <property type="molecule type" value="Genomic_DNA"/>
</dbReference>
<dbReference type="Gene3D" id="3.40.50.10330">
    <property type="entry name" value="Probable inorganic polyphosphate/atp-NAD kinase, domain 1"/>
    <property type="match status" value="1"/>
</dbReference>
<dbReference type="PROSITE" id="PS50146">
    <property type="entry name" value="DAGK"/>
    <property type="match status" value="1"/>
</dbReference>
<organism evidence="4 5">
    <name type="scientific">Geodermatophilus aquaeductus</name>
    <dbReference type="NCBI Taxonomy" id="1564161"/>
    <lineage>
        <taxon>Bacteria</taxon>
        <taxon>Bacillati</taxon>
        <taxon>Actinomycetota</taxon>
        <taxon>Actinomycetes</taxon>
        <taxon>Geodermatophilales</taxon>
        <taxon>Geodermatophilaceae</taxon>
        <taxon>Geodermatophilus</taxon>
    </lineage>
</organism>
<feature type="domain" description="DAGKc" evidence="3">
    <location>
        <begin position="122"/>
        <end position="250"/>
    </location>
</feature>
<feature type="transmembrane region" description="Helical" evidence="2">
    <location>
        <begin position="60"/>
        <end position="80"/>
    </location>
</feature>
<keyword evidence="4" id="KW-0418">Kinase</keyword>
<keyword evidence="4" id="KW-0808">Transferase</keyword>
<evidence type="ECO:0000313" key="4">
    <source>
        <dbReference type="EMBL" id="SMO77618.1"/>
    </source>
</evidence>
<evidence type="ECO:0000259" key="3">
    <source>
        <dbReference type="PROSITE" id="PS50146"/>
    </source>
</evidence>
<evidence type="ECO:0000256" key="1">
    <source>
        <dbReference type="SAM" id="MobiDB-lite"/>
    </source>
</evidence>
<name>A0A521E121_9ACTN</name>
<dbReference type="InterPro" id="IPR017438">
    <property type="entry name" value="ATP-NAD_kinase_N"/>
</dbReference>
<keyword evidence="2" id="KW-0812">Transmembrane</keyword>
<evidence type="ECO:0000256" key="2">
    <source>
        <dbReference type="SAM" id="Phobius"/>
    </source>
</evidence>
<proteinExistence type="predicted"/>
<dbReference type="InterPro" id="IPR016064">
    <property type="entry name" value="NAD/diacylglycerol_kinase_sf"/>
</dbReference>
<dbReference type="Gene3D" id="2.60.200.40">
    <property type="match status" value="1"/>
</dbReference>
<protein>
    <submittedName>
        <fullName evidence="4">Diacylglycerol kinase family enzyme</fullName>
    </submittedName>
</protein>
<dbReference type="RefSeq" id="WP_142458718.1">
    <property type="nucleotide sequence ID" value="NZ_FXTJ01000004.1"/>
</dbReference>
<dbReference type="InterPro" id="IPR001206">
    <property type="entry name" value="Diacylglycerol_kinase_cat_dom"/>
</dbReference>
<gene>
    <name evidence="4" type="ORF">SAMN06273567_104103</name>
</gene>
<dbReference type="Proteomes" id="UP000317484">
    <property type="component" value="Unassembled WGS sequence"/>
</dbReference>
<accession>A0A521E121</accession>